<dbReference type="InterPro" id="IPR047738">
    <property type="entry name" value="SAV_2336-like_N"/>
</dbReference>
<proteinExistence type="predicted"/>
<organism evidence="3 4">
    <name type="scientific">Microcystis aeruginosa 11-30S32</name>
    <dbReference type="NCBI Taxonomy" id="2358142"/>
    <lineage>
        <taxon>Bacteria</taxon>
        <taxon>Bacillati</taxon>
        <taxon>Cyanobacteriota</taxon>
        <taxon>Cyanophyceae</taxon>
        <taxon>Oscillatoriophycideae</taxon>
        <taxon>Chroococcales</taxon>
        <taxon>Microcystaceae</taxon>
        <taxon>Microcystis</taxon>
    </lineage>
</organism>
<dbReference type="RefSeq" id="WP_147070080.1">
    <property type="nucleotide sequence ID" value="NZ_BHVU01000082.1"/>
</dbReference>
<reference evidence="3 4" key="1">
    <citation type="journal article" date="2019" name="Appl. Environ. Microbiol.">
        <title>Co-occurrence of broad and narrow host-range viruses infecting the toxic bloom-forming cyanobacterium Microcystis aeruginosa.</title>
        <authorList>
            <person name="Morimoto D."/>
            <person name="Tominaga K."/>
            <person name="Nishimura Y."/>
            <person name="Yoshida N."/>
            <person name="Kimura S."/>
            <person name="Sako Y."/>
            <person name="Yoshida T."/>
        </authorList>
    </citation>
    <scope>NUCLEOTIDE SEQUENCE [LARGE SCALE GENOMIC DNA]</scope>
    <source>
        <strain evidence="3 4">11-30S32</strain>
    </source>
</reference>
<accession>A0A510PH67</accession>
<dbReference type="Gene3D" id="3.90.1580.10">
    <property type="entry name" value="paralog of FGE (formylglycine-generating enzyme)"/>
    <property type="match status" value="1"/>
</dbReference>
<evidence type="ECO:0000259" key="2">
    <source>
        <dbReference type="Pfam" id="PF03781"/>
    </source>
</evidence>
<dbReference type="InterPro" id="IPR005532">
    <property type="entry name" value="SUMF_dom"/>
</dbReference>
<dbReference type="AlphaFoldDB" id="A0A510PH67"/>
<feature type="domain" description="Sulfatase-modifying factor enzyme-like" evidence="2">
    <location>
        <begin position="619"/>
        <end position="900"/>
    </location>
</feature>
<dbReference type="Proteomes" id="UP000321223">
    <property type="component" value="Unassembled WGS sequence"/>
</dbReference>
<dbReference type="PANTHER" id="PTHR23150">
    <property type="entry name" value="SULFATASE MODIFYING FACTOR 1, 2"/>
    <property type="match status" value="1"/>
</dbReference>
<comment type="caution">
    <text evidence="3">The sequence shown here is derived from an EMBL/GenBank/DDBJ whole genome shotgun (WGS) entry which is preliminary data.</text>
</comment>
<evidence type="ECO:0000313" key="4">
    <source>
        <dbReference type="Proteomes" id="UP000321223"/>
    </source>
</evidence>
<dbReference type="EMBL" id="BHVU01000082">
    <property type="protein sequence ID" value="GCA93079.1"/>
    <property type="molecule type" value="Genomic_DNA"/>
</dbReference>
<feature type="region of interest" description="Disordered" evidence="1">
    <location>
        <begin position="678"/>
        <end position="735"/>
    </location>
</feature>
<sequence length="907" mass="102218">MSDASASVKPDRFKRLLKTLNQSELEMTGYELADLCWLLLHWPQIVETTESKSEEEIEDGSSNGNSSSSSSESKQKVLGKEEEKKTEPVGHLFPRQQSKDSFVGGGGSLTFPVDNPSDLGSSLSLARALKTLLRRVPTQDRPSILDEVRTVESFAATDQKILNPVFKPTLEPWLELALVFDRSPSMDIWHQTLADLKTVLQHYGIFRDVQVWQLAFKENNLFLYKGLSKTNSRVYHPKELLNPNGRRLIVVVSDCVASYWRDGRMFPLLKLWSQSSPLAILQMLPEWLWLKTGLGLGAKVTLFSDEPGLTNSRLKFRDVLIWENVFREQNRLPIPVFTLEPFSVERWSSVVVGRSDTKVAGFVLTPDTKEELEPEAELNLTPEEIVRRFRNNASLLAQELAELLAATPTIFLPVVRLIRKEMLPEAGQVQIAEVFLGGILRVRSLGIKETDPDAVLYDFINPEVRDILQLSSTRSTTVNVFDRVSKYIAKQLNLELRDFLAELKKPSTEIGGDIQGIIRPFAEVSARILRNLGGNYLAIAEQLEQTAARTPGSQTSQNTQSKKVPVSVNPVSVKTLQNLELLSFNFEVVRVNAKGEQIKKESREAQYFSEDLGNDITLEMVAIPGGTFTMGSPPKSEKNSLNNERPQQEVTVPTFFMGKYPITQAQWRAVASRTDLKVEKDLDPDPSRFKDPPKPPLKRGASDFKHPPKPPLKRGASDSPPFEEGARGGSPTRWDRPVEQVNWYDAVEFCARLSKLTGREYRLPSEAEWEYACRAGTTTPFYFGETITGELANYNASKTYAGEAKGEDRGETTPVGQFPPNAFGLYDMHGNVWEWCADTWHDNYDGAPRDGSAWLENGNDNRSPLRGGSWGLNPNYCRSAFRYNFDRRDYRINDYGFRVVCVFGRTL</sequence>
<evidence type="ECO:0000313" key="3">
    <source>
        <dbReference type="EMBL" id="GCA93079.1"/>
    </source>
</evidence>
<dbReference type="PANTHER" id="PTHR23150:SF19">
    <property type="entry name" value="FORMYLGLYCINE-GENERATING ENZYME"/>
    <property type="match status" value="1"/>
</dbReference>
<feature type="compositionally biased region" description="Low complexity" evidence="1">
    <location>
        <begin position="60"/>
        <end position="72"/>
    </location>
</feature>
<dbReference type="InterPro" id="IPR016187">
    <property type="entry name" value="CTDL_fold"/>
</dbReference>
<name>A0A510PH67_MICAE</name>
<dbReference type="InterPro" id="IPR051043">
    <property type="entry name" value="Sulfatase_Mod_Factor_Kinase"/>
</dbReference>
<feature type="region of interest" description="Disordered" evidence="1">
    <location>
        <begin position="50"/>
        <end position="107"/>
    </location>
</feature>
<feature type="compositionally biased region" description="Basic and acidic residues" evidence="1">
    <location>
        <begin position="678"/>
        <end position="693"/>
    </location>
</feature>
<dbReference type="NCBIfam" id="NF041121">
    <property type="entry name" value="SAV_2336_NTERM"/>
    <property type="match status" value="1"/>
</dbReference>
<feature type="compositionally biased region" description="Basic and acidic residues" evidence="1">
    <location>
        <begin position="73"/>
        <end position="88"/>
    </location>
</feature>
<evidence type="ECO:0000256" key="1">
    <source>
        <dbReference type="SAM" id="MobiDB-lite"/>
    </source>
</evidence>
<dbReference type="GO" id="GO:0120147">
    <property type="term" value="F:formylglycine-generating oxidase activity"/>
    <property type="evidence" value="ECO:0007669"/>
    <property type="project" value="TreeGrafter"/>
</dbReference>
<protein>
    <submittedName>
        <fullName evidence="3">Formylglycine-generating enzyme family protein</fullName>
    </submittedName>
</protein>
<dbReference type="InterPro" id="IPR042095">
    <property type="entry name" value="SUMF_sf"/>
</dbReference>
<dbReference type="Pfam" id="PF03781">
    <property type="entry name" value="FGE-sulfatase"/>
    <property type="match status" value="1"/>
</dbReference>
<gene>
    <name evidence="3" type="ORF">MAE30S32_17310</name>
</gene>
<dbReference type="SUPFAM" id="SSF56436">
    <property type="entry name" value="C-type lectin-like"/>
    <property type="match status" value="1"/>
</dbReference>